<feature type="compositionally biased region" description="Acidic residues" evidence="1">
    <location>
        <begin position="110"/>
        <end position="132"/>
    </location>
</feature>
<reference evidence="2" key="2">
    <citation type="submission" date="2022-01" db="EMBL/GenBank/DDBJ databases">
        <authorList>
            <person name="Yamashiro T."/>
            <person name="Shiraishi A."/>
            <person name="Satake H."/>
            <person name="Nakayama K."/>
        </authorList>
    </citation>
    <scope>NUCLEOTIDE SEQUENCE</scope>
</reference>
<reference evidence="2" key="1">
    <citation type="journal article" date="2022" name="Int. J. Mol. Sci.">
        <title>Draft Genome of Tanacetum Coccineum: Genomic Comparison of Closely Related Tanacetum-Family Plants.</title>
        <authorList>
            <person name="Yamashiro T."/>
            <person name="Shiraishi A."/>
            <person name="Nakayama K."/>
            <person name="Satake H."/>
        </authorList>
    </citation>
    <scope>NUCLEOTIDE SEQUENCE</scope>
</reference>
<evidence type="ECO:0000313" key="3">
    <source>
        <dbReference type="Proteomes" id="UP001151760"/>
    </source>
</evidence>
<sequence>MPGSLIPHSATHFGACTTDWYSRAKDCREPGQNVFAWTITFSNIDTYKRVCTVIRSCQICALFSLHNTSVSEVDLFLGRTRSRGTTFHLSNTICSEPVIPGVLTGYLPESDPEEDLEEDTSEDPEEDQPNFC</sequence>
<evidence type="ECO:0000256" key="1">
    <source>
        <dbReference type="SAM" id="MobiDB-lite"/>
    </source>
</evidence>
<evidence type="ECO:0000313" key="2">
    <source>
        <dbReference type="EMBL" id="GJS52514.1"/>
    </source>
</evidence>
<comment type="caution">
    <text evidence="2">The sequence shown here is derived from an EMBL/GenBank/DDBJ whole genome shotgun (WGS) entry which is preliminary data.</text>
</comment>
<dbReference type="EMBL" id="BQNB010008660">
    <property type="protein sequence ID" value="GJS52514.1"/>
    <property type="molecule type" value="Genomic_DNA"/>
</dbReference>
<organism evidence="2 3">
    <name type="scientific">Tanacetum coccineum</name>
    <dbReference type="NCBI Taxonomy" id="301880"/>
    <lineage>
        <taxon>Eukaryota</taxon>
        <taxon>Viridiplantae</taxon>
        <taxon>Streptophyta</taxon>
        <taxon>Embryophyta</taxon>
        <taxon>Tracheophyta</taxon>
        <taxon>Spermatophyta</taxon>
        <taxon>Magnoliopsida</taxon>
        <taxon>eudicotyledons</taxon>
        <taxon>Gunneridae</taxon>
        <taxon>Pentapetalae</taxon>
        <taxon>asterids</taxon>
        <taxon>campanulids</taxon>
        <taxon>Asterales</taxon>
        <taxon>Asteraceae</taxon>
        <taxon>Asteroideae</taxon>
        <taxon>Anthemideae</taxon>
        <taxon>Anthemidinae</taxon>
        <taxon>Tanacetum</taxon>
    </lineage>
</organism>
<accession>A0ABQ4WI66</accession>
<feature type="region of interest" description="Disordered" evidence="1">
    <location>
        <begin position="105"/>
        <end position="132"/>
    </location>
</feature>
<proteinExistence type="predicted"/>
<gene>
    <name evidence="2" type="ORF">Tco_0625876</name>
</gene>
<keyword evidence="3" id="KW-1185">Reference proteome</keyword>
<name>A0ABQ4WI66_9ASTR</name>
<protein>
    <submittedName>
        <fullName evidence="2">Uncharacterized protein</fullName>
    </submittedName>
</protein>
<dbReference type="Proteomes" id="UP001151760">
    <property type="component" value="Unassembled WGS sequence"/>
</dbReference>